<proteinExistence type="predicted"/>
<evidence type="ECO:0000313" key="2">
    <source>
        <dbReference type="Proteomes" id="UP000485058"/>
    </source>
</evidence>
<dbReference type="Proteomes" id="UP000485058">
    <property type="component" value="Unassembled WGS sequence"/>
</dbReference>
<dbReference type="AlphaFoldDB" id="A0A699Z3B1"/>
<name>A0A699Z3B1_HAELA</name>
<evidence type="ECO:0008006" key="3">
    <source>
        <dbReference type="Google" id="ProtNLM"/>
    </source>
</evidence>
<accession>A0A699Z3B1</accession>
<feature type="non-terminal residue" evidence="1">
    <location>
        <position position="1"/>
    </location>
</feature>
<keyword evidence="2" id="KW-1185">Reference proteome</keyword>
<reference evidence="1 2" key="1">
    <citation type="submission" date="2020-02" db="EMBL/GenBank/DDBJ databases">
        <title>Draft genome sequence of Haematococcus lacustris strain NIES-144.</title>
        <authorList>
            <person name="Morimoto D."/>
            <person name="Nakagawa S."/>
            <person name="Yoshida T."/>
            <person name="Sawayama S."/>
        </authorList>
    </citation>
    <scope>NUCLEOTIDE SEQUENCE [LARGE SCALE GENOMIC DNA]</scope>
    <source>
        <strain evidence="1 2">NIES-144</strain>
    </source>
</reference>
<comment type="caution">
    <text evidence="1">The sequence shown here is derived from an EMBL/GenBank/DDBJ whole genome shotgun (WGS) entry which is preliminary data.</text>
</comment>
<dbReference type="EMBL" id="BLLF01000616">
    <property type="protein sequence ID" value="GFH13464.1"/>
    <property type="molecule type" value="Genomic_DNA"/>
</dbReference>
<gene>
    <name evidence="1" type="ORF">HaLaN_09353</name>
</gene>
<organism evidence="1 2">
    <name type="scientific">Haematococcus lacustris</name>
    <name type="common">Green alga</name>
    <name type="synonym">Haematococcus pluvialis</name>
    <dbReference type="NCBI Taxonomy" id="44745"/>
    <lineage>
        <taxon>Eukaryota</taxon>
        <taxon>Viridiplantae</taxon>
        <taxon>Chlorophyta</taxon>
        <taxon>core chlorophytes</taxon>
        <taxon>Chlorophyceae</taxon>
        <taxon>CS clade</taxon>
        <taxon>Chlamydomonadales</taxon>
        <taxon>Haematococcaceae</taxon>
        <taxon>Haematococcus</taxon>
    </lineage>
</organism>
<protein>
    <recommendedName>
        <fullName evidence="3">ANK_REP_REGION domain-containing protein</fullName>
    </recommendedName>
</protein>
<sequence>LPHPAKLLEGLDLARVVRQRDSGCLLHLATRFGAQLADVLAEAAQWERHGRTLVHLLLTPHCSHDAEYFSEQVAVPGDDGAWELGLLQWLWERLGQAQFQWLLARGNAASSSTALHTAARHAGERTQGLQLLEFITLRAPPDLLLARTQQSYLPYHSACRSRCRPAVSLLLQCWAQACSRSAVSPESVLFQLDNKYFRRSGACALLEDVAQHYGWCPAPPDAQDGRLHCNRASLQAHRLSRPRSEGAGEG</sequence>
<evidence type="ECO:0000313" key="1">
    <source>
        <dbReference type="EMBL" id="GFH13464.1"/>
    </source>
</evidence>